<keyword evidence="3" id="KW-1185">Reference proteome</keyword>
<evidence type="ECO:0000313" key="2">
    <source>
        <dbReference type="EMBL" id="TXK59807.1"/>
    </source>
</evidence>
<feature type="region of interest" description="Disordered" evidence="1">
    <location>
        <begin position="55"/>
        <end position="103"/>
    </location>
</feature>
<gene>
    <name evidence="2" type="ORF">FU658_12695</name>
</gene>
<feature type="compositionally biased region" description="Basic and acidic residues" evidence="1">
    <location>
        <begin position="90"/>
        <end position="103"/>
    </location>
</feature>
<accession>A0A5C8KJC4</accession>
<organism evidence="2 3">
    <name type="scientific">Alkalisalibacterium limincola</name>
    <dbReference type="NCBI Taxonomy" id="2699169"/>
    <lineage>
        <taxon>Bacteria</taxon>
        <taxon>Pseudomonadati</taxon>
        <taxon>Pseudomonadota</taxon>
        <taxon>Gammaproteobacteria</taxon>
        <taxon>Lysobacterales</taxon>
        <taxon>Lysobacteraceae</taxon>
        <taxon>Alkalisalibacterium</taxon>
    </lineage>
</organism>
<reference evidence="2 3" key="1">
    <citation type="submission" date="2019-08" db="EMBL/GenBank/DDBJ databases">
        <authorList>
            <person name="Karlyshev A.V."/>
        </authorList>
    </citation>
    <scope>NUCLEOTIDE SEQUENCE [LARGE SCALE GENOMIC DNA]</scope>
    <source>
        <strain evidence="2 3">Alg18-2.2</strain>
    </source>
</reference>
<feature type="compositionally biased region" description="Basic residues" evidence="1">
    <location>
        <begin position="63"/>
        <end position="72"/>
    </location>
</feature>
<name>A0A5C8KJC4_9GAMM</name>
<dbReference type="EMBL" id="VRTS01000010">
    <property type="protein sequence ID" value="TXK59807.1"/>
    <property type="molecule type" value="Genomic_DNA"/>
</dbReference>
<evidence type="ECO:0000313" key="3">
    <source>
        <dbReference type="Proteomes" id="UP000321248"/>
    </source>
</evidence>
<dbReference type="RefSeq" id="WP_147892421.1">
    <property type="nucleotide sequence ID" value="NZ_VRTS01000010.1"/>
</dbReference>
<dbReference type="Proteomes" id="UP000321248">
    <property type="component" value="Unassembled WGS sequence"/>
</dbReference>
<comment type="caution">
    <text evidence="2">The sequence shown here is derived from an EMBL/GenBank/DDBJ whole genome shotgun (WGS) entry which is preliminary data.</text>
</comment>
<dbReference type="OrthoDB" id="6933865at2"/>
<proteinExistence type="predicted"/>
<dbReference type="AlphaFoldDB" id="A0A5C8KJC4"/>
<evidence type="ECO:0000256" key="1">
    <source>
        <dbReference type="SAM" id="MobiDB-lite"/>
    </source>
</evidence>
<protein>
    <submittedName>
        <fullName evidence="2">DnrO protein</fullName>
    </submittedName>
</protein>
<sequence>MPGAEDPAPGMGTSANHSRFQARTRASCETPDMTRRFPLTLLALTLAAGPAFASEPCHSGADHHHHHHHHQQQHPQHGADKDQPGSVPVDGDRWASDAPLREGMRRTRDAMEGLSRHESDGLAEAQVHELATAVDEAVAFMFANCELEPEPDHALHLILAQLMVGSRALHANPSDSAPVASMRSALGDYARQFEDPGMPSPGSTKP</sequence>
<feature type="region of interest" description="Disordered" evidence="1">
    <location>
        <begin position="1"/>
        <end position="31"/>
    </location>
</feature>